<dbReference type="Proteomes" id="UP000010482">
    <property type="component" value="Chromosome"/>
</dbReference>
<dbReference type="eggNOG" id="ENOG50331W4">
    <property type="taxonomic scope" value="Bacteria"/>
</dbReference>
<gene>
    <name evidence="1" type="ORF">Dacsa_0769</name>
</gene>
<dbReference type="OrthoDB" id="465088at2"/>
<name>K9YRI2_DACS8</name>
<evidence type="ECO:0008006" key="3">
    <source>
        <dbReference type="Google" id="ProtNLM"/>
    </source>
</evidence>
<accession>K9YRI2</accession>
<dbReference type="EMBL" id="CP003944">
    <property type="protein sequence ID" value="AFZ49524.1"/>
    <property type="molecule type" value="Genomic_DNA"/>
</dbReference>
<keyword evidence="2" id="KW-1185">Reference proteome</keyword>
<proteinExistence type="predicted"/>
<reference evidence="1" key="1">
    <citation type="submission" date="2012-04" db="EMBL/GenBank/DDBJ databases">
        <title>Finished genome of Dactylococcopsis salina PCC 8305.</title>
        <authorList>
            <consortium name="US DOE Joint Genome Institute"/>
            <person name="Gugger M."/>
            <person name="Coursin T."/>
            <person name="Rippka R."/>
            <person name="Tandeau De Marsac N."/>
            <person name="Huntemann M."/>
            <person name="Wei C.-L."/>
            <person name="Han J."/>
            <person name="Detter J.C."/>
            <person name="Han C."/>
            <person name="Tapia R."/>
            <person name="Daligault H."/>
            <person name="Chen A."/>
            <person name="Krypides N."/>
            <person name="Mavromatis K."/>
            <person name="Markowitz V."/>
            <person name="Szeto E."/>
            <person name="Ivanova N."/>
            <person name="Ovchinnikova G."/>
            <person name="Pagani I."/>
            <person name="Pati A."/>
            <person name="Goodwin L."/>
            <person name="Peters L."/>
            <person name="Pitluck S."/>
            <person name="Woyke T."/>
            <person name="Kerfeld C."/>
        </authorList>
    </citation>
    <scope>NUCLEOTIDE SEQUENCE [LARGE SCALE GENOMIC DNA]</scope>
    <source>
        <strain evidence="1">PCC 8305</strain>
    </source>
</reference>
<protein>
    <recommendedName>
        <fullName evidence="3">Addiction module component</fullName>
    </recommendedName>
</protein>
<dbReference type="KEGG" id="dsl:Dacsa_0769"/>
<dbReference type="STRING" id="13035.Dacsa_0769"/>
<dbReference type="AlphaFoldDB" id="K9YRI2"/>
<dbReference type="HOGENOM" id="CLU_189892_1_0_3"/>
<organism evidence="1 2">
    <name type="scientific">Dactylococcopsis salina (strain PCC 8305)</name>
    <name type="common">Myxobactron salinum</name>
    <dbReference type="NCBI Taxonomy" id="13035"/>
    <lineage>
        <taxon>Bacteria</taxon>
        <taxon>Bacillati</taxon>
        <taxon>Cyanobacteriota</taxon>
        <taxon>Cyanophyceae</taxon>
        <taxon>Nodosilineales</taxon>
        <taxon>Cymatolegaceae</taxon>
        <taxon>Dactylococcopsis</taxon>
    </lineage>
</organism>
<dbReference type="RefSeq" id="WP_015228536.1">
    <property type="nucleotide sequence ID" value="NC_019780.1"/>
</dbReference>
<sequence>MTNLLTEAFNKAQNLPEHLQDELAKQMIEDIKSELQWQKTLSQRQSSSLDELARQALNDSFEGKTKEMGFDEL</sequence>
<evidence type="ECO:0000313" key="2">
    <source>
        <dbReference type="Proteomes" id="UP000010482"/>
    </source>
</evidence>
<evidence type="ECO:0000313" key="1">
    <source>
        <dbReference type="EMBL" id="AFZ49524.1"/>
    </source>
</evidence>